<name>A0A0P9XUJ6_9PSED</name>
<dbReference type="PIRSF" id="PIRSF500060">
    <property type="entry name" value="UCP500060"/>
    <property type="match status" value="1"/>
</dbReference>
<dbReference type="RefSeq" id="WP_057409534.1">
    <property type="nucleotide sequence ID" value="NZ_LJRC01000146.1"/>
</dbReference>
<dbReference type="FunFam" id="3.20.20.70:FF:000156">
    <property type="entry name" value="Glutamate synthase domain protein"/>
    <property type="match status" value="1"/>
</dbReference>
<dbReference type="CDD" id="cd02808">
    <property type="entry name" value="GltS_FMN"/>
    <property type="match status" value="1"/>
</dbReference>
<dbReference type="EMBL" id="LJRC01000146">
    <property type="protein sequence ID" value="KPY36332.1"/>
    <property type="molecule type" value="Genomic_DNA"/>
</dbReference>
<dbReference type="InterPro" id="IPR027283">
    <property type="entry name" value="YerD"/>
</dbReference>
<dbReference type="GO" id="GO:0015930">
    <property type="term" value="F:glutamate synthase activity"/>
    <property type="evidence" value="ECO:0007669"/>
    <property type="project" value="InterPro"/>
</dbReference>
<evidence type="ECO:0000313" key="5">
    <source>
        <dbReference type="EMBL" id="KPY36332.1"/>
    </source>
</evidence>
<evidence type="ECO:0000313" key="6">
    <source>
        <dbReference type="Proteomes" id="UP000050562"/>
    </source>
</evidence>
<dbReference type="Gene3D" id="3.20.20.70">
    <property type="entry name" value="Aldolase class I"/>
    <property type="match status" value="1"/>
</dbReference>
<evidence type="ECO:0000256" key="2">
    <source>
        <dbReference type="PIRNR" id="PIRNR006429"/>
    </source>
</evidence>
<dbReference type="PANTHER" id="PTHR43819">
    <property type="entry name" value="ARCHAEAL-TYPE GLUTAMATE SYNTHASE [NADPH]"/>
    <property type="match status" value="1"/>
</dbReference>
<keyword evidence="3" id="KW-0812">Transmembrane</keyword>
<organism evidence="5 6">
    <name type="scientific">Pseudomonas syringae pv. primulae</name>
    <dbReference type="NCBI Taxonomy" id="251707"/>
    <lineage>
        <taxon>Bacteria</taxon>
        <taxon>Pseudomonadati</taxon>
        <taxon>Pseudomonadota</taxon>
        <taxon>Gammaproteobacteria</taxon>
        <taxon>Pseudomonadales</taxon>
        <taxon>Pseudomonadaceae</taxon>
        <taxon>Pseudomonas</taxon>
    </lineage>
</organism>
<accession>A0A0P9XUJ6</accession>
<dbReference type="PANTHER" id="PTHR43819:SF1">
    <property type="entry name" value="ARCHAEAL-TYPE GLUTAMATE SYNTHASE [NADPH]"/>
    <property type="match status" value="1"/>
</dbReference>
<dbReference type="InterPro" id="IPR013785">
    <property type="entry name" value="Aldolase_TIM"/>
</dbReference>
<reference evidence="5 6" key="1">
    <citation type="submission" date="2015-09" db="EMBL/GenBank/DDBJ databases">
        <title>Genome announcement of multiple Pseudomonas syringae strains.</title>
        <authorList>
            <person name="Thakur S."/>
            <person name="Wang P.W."/>
            <person name="Gong Y."/>
            <person name="Weir B.S."/>
            <person name="Guttman D.S."/>
        </authorList>
    </citation>
    <scope>NUCLEOTIDE SEQUENCE [LARGE SCALE GENOMIC DNA]</scope>
    <source>
        <strain evidence="5 6">ICMP3956</strain>
    </source>
</reference>
<keyword evidence="3" id="KW-1133">Transmembrane helix</keyword>
<keyword evidence="3" id="KW-0472">Membrane</keyword>
<dbReference type="InterPro" id="IPR002932">
    <property type="entry name" value="Glu_synthdom"/>
</dbReference>
<evidence type="ECO:0000256" key="3">
    <source>
        <dbReference type="SAM" id="Phobius"/>
    </source>
</evidence>
<feature type="transmembrane region" description="Helical" evidence="3">
    <location>
        <begin position="9"/>
        <end position="26"/>
    </location>
</feature>
<dbReference type="PIRSF" id="PIRSF006429">
    <property type="entry name" value="GOGAT_lg_2"/>
    <property type="match status" value="1"/>
</dbReference>
<evidence type="ECO:0000256" key="1">
    <source>
        <dbReference type="ARBA" id="ARBA00009716"/>
    </source>
</evidence>
<dbReference type="GO" id="GO:0006537">
    <property type="term" value="P:glutamate biosynthetic process"/>
    <property type="evidence" value="ECO:0007669"/>
    <property type="project" value="InterPro"/>
</dbReference>
<comment type="caution">
    <text evidence="5">The sequence shown here is derived from an EMBL/GenBank/DDBJ whole genome shotgun (WGS) entry which is preliminary data.</text>
</comment>
<dbReference type="SUPFAM" id="SSF51395">
    <property type="entry name" value="FMN-linked oxidoreductases"/>
    <property type="match status" value="1"/>
</dbReference>
<gene>
    <name evidence="5" type="ORF">ALO52_00640</name>
</gene>
<evidence type="ECO:0000259" key="4">
    <source>
        <dbReference type="Pfam" id="PF01645"/>
    </source>
</evidence>
<dbReference type="PATRIC" id="fig|251707.3.peg.865"/>
<dbReference type="InterPro" id="IPR024188">
    <property type="entry name" value="GltB"/>
</dbReference>
<feature type="domain" description="Glutamate synthase" evidence="4">
    <location>
        <begin position="157"/>
        <end position="474"/>
    </location>
</feature>
<dbReference type="AlphaFoldDB" id="A0A0P9XUJ6"/>
<sequence>MSLSLLSRYAVFVGCVLFTLFSLPLWHHEWLWPFTLLTAVLSVVGIIDLLQSRHSVRRNYPILGNIRYAVEAIRPEIRQYLLESDSDALPFSRAQRSLVYSRAKNESADKPFGTLIDVYQTGFEFIGHSMRPAPLSDPNSFRVSIGGPQCSQPYSASIFNISAMSFGSLSANAIRALNKGAKLGNFAHDTGEGSISPYHREHGGDLTWELGSGYFGCRTADGRFDPEKFAAQATNPQVRMIEIKMSQGAKPGHGGILPKHKVTQEIADTRGIPMGEDCISPSRHSAFSTPFELMQFIAQLRELSGGKPVGFKFCLGHPWEFMGIAKAILDTGIYPDFIVVDGTEGGTGAAPVEFTDHMGTPMREALLFVHNTLVGLNLRSQIRLGASGKIVSAFDIASVLAIGADWANSARGFMFAIGCIQSQSCHTNKCPTGVATQDALRQRALVVPDKAERVYNFHRNTLKGLAEMLAAAGLDNPSQLEAKHLVRRMSATEIKLFSQTHVFLQPGQLLNGVQDDSFYSRMWRMARADSFEPADEVA</sequence>
<proteinExistence type="inferred from homology"/>
<dbReference type="Proteomes" id="UP000050562">
    <property type="component" value="Unassembled WGS sequence"/>
</dbReference>
<dbReference type="Pfam" id="PF01645">
    <property type="entry name" value="Glu_synthase"/>
    <property type="match status" value="1"/>
</dbReference>
<protein>
    <submittedName>
        <fullName evidence="5">Putative glutamate synthase</fullName>
    </submittedName>
</protein>
<comment type="similarity">
    <text evidence="1 2">Belongs to the glutamate synthase family.</text>
</comment>